<geneLocation type="apicoplast" evidence="4"/>
<proteinExistence type="predicted"/>
<evidence type="ECO:0000313" key="4">
    <source>
        <dbReference type="EMBL" id="BAL70748.1"/>
    </source>
</evidence>
<dbReference type="InterPro" id="IPR013810">
    <property type="entry name" value="Ribosomal_uS5_N"/>
</dbReference>
<protein>
    <submittedName>
        <fullName evidence="5">Apicoplast ribosomal protein S5, putative</fullName>
    </submittedName>
    <submittedName>
        <fullName evidence="4">Small subunit ribosomal protein 5</fullName>
    </submittedName>
</protein>
<dbReference type="GO" id="GO:0006412">
    <property type="term" value="P:translation"/>
    <property type="evidence" value="ECO:0007669"/>
    <property type="project" value="InterPro"/>
</dbReference>
<keyword evidence="2" id="KW-0472">Membrane</keyword>
<keyword evidence="2" id="KW-0812">Transmembrane</keyword>
<dbReference type="OrthoDB" id="309483at2759"/>
<keyword evidence="6" id="KW-1185">Reference proteome</keyword>
<feature type="transmembrane region" description="Helical" evidence="2">
    <location>
        <begin position="38"/>
        <end position="56"/>
    </location>
</feature>
<keyword evidence="1" id="KW-0687">Ribonucleoprotein</keyword>
<dbReference type="OMA" id="NIYYFKY"/>
<reference evidence="4" key="1">
    <citation type="journal article" date="2012" name="Mol. Biol. Evol.">
        <title>The Plasmodium Apicoplast Genome: Conserved Structure and Close Relationship of P. ovale to Rodent Malaria Parasites.</title>
        <authorList>
            <person name="Arisue N."/>
            <person name="Hashimoto T."/>
            <person name="Mitsui H."/>
            <person name="Palacpac N.M.Q."/>
            <person name="Kaneko A."/>
            <person name="Kawai S."/>
            <person name="Hasegawa M."/>
            <person name="Tanabe K."/>
            <person name="Horii T."/>
        </authorList>
    </citation>
    <scope>NUCLEOTIDE SEQUENCE</scope>
    <source>
        <strain evidence="4">A8</strain>
    </source>
</reference>
<gene>
    <name evidence="4" type="primary">rps5</name>
    <name evidence="5" type="synonym">RPS5</name>
    <name evidence="5" type="ORF">PGAL8A_API02200</name>
</gene>
<dbReference type="EMBL" id="LN835293">
    <property type="protein sequence ID" value="CRG98237.1"/>
    <property type="molecule type" value="Genomic_DNA"/>
</dbReference>
<dbReference type="Pfam" id="PF00333">
    <property type="entry name" value="Ribosomal_S5"/>
    <property type="match status" value="1"/>
</dbReference>
<dbReference type="GO" id="GO:0003723">
    <property type="term" value="F:RNA binding"/>
    <property type="evidence" value="ECO:0007669"/>
    <property type="project" value="InterPro"/>
</dbReference>
<keyword evidence="4" id="KW-0933">Apicoplast</keyword>
<dbReference type="GO" id="GO:0005840">
    <property type="term" value="C:ribosome"/>
    <property type="evidence" value="ECO:0007669"/>
    <property type="project" value="UniProtKB-KW"/>
</dbReference>
<dbReference type="VEuPathDB" id="PlasmoDB:PGAL8A_API02200"/>
<evidence type="ECO:0000256" key="2">
    <source>
        <dbReference type="SAM" id="Phobius"/>
    </source>
</evidence>
<keyword evidence="1 4" id="KW-0689">Ribosomal protein</keyword>
<name>H7CDX8_PLAGA</name>
<dbReference type="GO" id="GO:1990904">
    <property type="term" value="C:ribonucleoprotein complex"/>
    <property type="evidence" value="ECO:0007669"/>
    <property type="project" value="UniProtKB-UniRule"/>
</dbReference>
<dbReference type="Gene3D" id="3.30.160.20">
    <property type="match status" value="1"/>
</dbReference>
<dbReference type="EMBL" id="AB649424">
    <property type="protein sequence ID" value="BAL70748.1"/>
    <property type="molecule type" value="Genomic_DNA"/>
</dbReference>
<dbReference type="RefSeq" id="YP_009325464.1">
    <property type="nucleotide sequence ID" value="NC_031963.1"/>
</dbReference>
<dbReference type="PROSITE" id="PS50881">
    <property type="entry name" value="S5_DSRBD"/>
    <property type="match status" value="1"/>
</dbReference>
<organism evidence="4">
    <name type="scientific">Plasmodium gallinaceum</name>
    <dbReference type="NCBI Taxonomy" id="5849"/>
    <lineage>
        <taxon>Eukaryota</taxon>
        <taxon>Sar</taxon>
        <taxon>Alveolata</taxon>
        <taxon>Apicomplexa</taxon>
        <taxon>Aconoidasida</taxon>
        <taxon>Haemosporida</taxon>
        <taxon>Plasmodiidae</taxon>
        <taxon>Plasmodium</taxon>
        <taxon>Plasmodium (Haemamoeba)</taxon>
    </lineage>
</organism>
<keyword evidence="2" id="KW-1133">Transmembrane helix</keyword>
<evidence type="ECO:0000256" key="1">
    <source>
        <dbReference type="PROSITE-ProRule" id="PRU00268"/>
    </source>
</evidence>
<accession>H7CDX8</accession>
<dbReference type="Proteomes" id="UP000220797">
    <property type="component" value="Apicoplast API"/>
</dbReference>
<dbReference type="AlphaFoldDB" id="H7CDX8"/>
<dbReference type="GeneID" id="30315801"/>
<dbReference type="SUPFAM" id="SSF54768">
    <property type="entry name" value="dsRNA-binding domain-like"/>
    <property type="match status" value="1"/>
</dbReference>
<evidence type="ECO:0000259" key="3">
    <source>
        <dbReference type="PROSITE" id="PS50881"/>
    </source>
</evidence>
<dbReference type="GO" id="GO:0003735">
    <property type="term" value="F:structural constituent of ribosome"/>
    <property type="evidence" value="ECO:0007669"/>
    <property type="project" value="UniProtKB-UniRule"/>
</dbReference>
<feature type="transmembrane region" description="Helical" evidence="2">
    <location>
        <begin position="12"/>
        <end position="32"/>
    </location>
</feature>
<evidence type="ECO:0000313" key="6">
    <source>
        <dbReference type="Proteomes" id="UP000220797"/>
    </source>
</evidence>
<keyword evidence="4" id="KW-0934">Plastid</keyword>
<sequence length="237" mass="29102">MNINNIKLNNFYILYYVLILLRSLFILFSNKFKYDVKYIYKIYYIIILYLKLYYIINKLYNNNIIYYNNYNYIYFYIYKYNNIVIKNNYKIIYNNIIEKIIEIKKVSYTIKKGRIKRYKVLLLIGNKRGWIGIGIGKSYNINKAILLAKINGLNNIYYFKYSLLNVYKLKCIYFNSNKLFIKLKFNIYNDLNIKFLLFKYLFECLGYLNCKVIIYYNIINNKYNLLNKLLLVLFNNF</sequence>
<feature type="domain" description="S5 DRBM" evidence="3">
    <location>
        <begin position="96"/>
        <end position="159"/>
    </location>
</feature>
<evidence type="ECO:0000313" key="5">
    <source>
        <dbReference type="EMBL" id="CRG98237.1"/>
    </source>
</evidence>
<reference evidence="5 6" key="2">
    <citation type="submission" date="2015-04" db="EMBL/GenBank/DDBJ databases">
        <authorList>
            <consortium name="Pathogen Informatics"/>
        </authorList>
    </citation>
    <scope>NUCLEOTIDE SEQUENCE [LARGE SCALE GENOMIC DNA]</scope>
    <source>
        <strain evidence="5 6">8A</strain>
    </source>
</reference>